<dbReference type="CDD" id="cd09274">
    <property type="entry name" value="RNase_HI_RT_Ty3"/>
    <property type="match status" value="1"/>
</dbReference>
<dbReference type="Proteomes" id="UP001231518">
    <property type="component" value="Chromosome 20"/>
</dbReference>
<dbReference type="GO" id="GO:0003964">
    <property type="term" value="F:RNA-directed DNA polymerase activity"/>
    <property type="evidence" value="ECO:0007669"/>
    <property type="project" value="UniProtKB-KW"/>
</dbReference>
<keyword evidence="6" id="KW-0255">Endonuclease</keyword>
<dbReference type="EMBL" id="JARGEI010000011">
    <property type="protein sequence ID" value="KAJ8723813.1"/>
    <property type="molecule type" value="Genomic_DNA"/>
</dbReference>
<reference evidence="12" key="1">
    <citation type="submission" date="2023-03" db="EMBL/GenBank/DDBJ databases">
        <title>Chromosome-level genomes of two armyworms, Mythimna separata and Mythimna loreyi, provide insights into the biosynthesis and reception of sex pheromones.</title>
        <authorList>
            <person name="Zhao H."/>
        </authorList>
    </citation>
    <scope>NUCLEOTIDE SEQUENCE</scope>
    <source>
        <strain evidence="12">BeijingLab</strain>
        <tissue evidence="12">Pupa</tissue>
    </source>
</reference>
<keyword evidence="13" id="KW-1185">Reference proteome</keyword>
<evidence type="ECO:0000256" key="5">
    <source>
        <dbReference type="ARBA" id="ARBA00022722"/>
    </source>
</evidence>
<feature type="compositionally biased region" description="Basic and acidic residues" evidence="9">
    <location>
        <begin position="236"/>
        <end position="245"/>
    </location>
</feature>
<keyword evidence="8" id="KW-0695">RNA-directed DNA polymerase</keyword>
<keyword evidence="4" id="KW-0548">Nucleotidyltransferase</keyword>
<dbReference type="PANTHER" id="PTHR37984:SF5">
    <property type="entry name" value="PROTEIN NYNRIN-LIKE"/>
    <property type="match status" value="1"/>
</dbReference>
<dbReference type="Pfam" id="PF00078">
    <property type="entry name" value="RVT_1"/>
    <property type="match status" value="1"/>
</dbReference>
<evidence type="ECO:0000313" key="13">
    <source>
        <dbReference type="Proteomes" id="UP001231518"/>
    </source>
</evidence>
<dbReference type="InterPro" id="IPR043502">
    <property type="entry name" value="DNA/RNA_pol_sf"/>
</dbReference>
<accession>A0AAD8DV81</accession>
<comment type="caution">
    <text evidence="12">The sequence shown here is derived from an EMBL/GenBank/DDBJ whole genome shotgun (WGS) entry which is preliminary data.</text>
</comment>
<dbReference type="Gene3D" id="3.30.420.10">
    <property type="entry name" value="Ribonuclease H-like superfamily/Ribonuclease H"/>
    <property type="match status" value="1"/>
</dbReference>
<dbReference type="GO" id="GO:0008233">
    <property type="term" value="F:peptidase activity"/>
    <property type="evidence" value="ECO:0007669"/>
    <property type="project" value="UniProtKB-KW"/>
</dbReference>
<dbReference type="CDD" id="cd01647">
    <property type="entry name" value="RT_LTR"/>
    <property type="match status" value="1"/>
</dbReference>
<feature type="region of interest" description="Disordered" evidence="9">
    <location>
        <begin position="1466"/>
        <end position="1516"/>
    </location>
</feature>
<evidence type="ECO:0000256" key="3">
    <source>
        <dbReference type="ARBA" id="ARBA00022679"/>
    </source>
</evidence>
<keyword evidence="7" id="KW-0378">Hydrolase</keyword>
<dbReference type="Gene3D" id="1.10.340.70">
    <property type="match status" value="1"/>
</dbReference>
<dbReference type="InterPro" id="IPR041588">
    <property type="entry name" value="Integrase_H2C2"/>
</dbReference>
<evidence type="ECO:0000256" key="7">
    <source>
        <dbReference type="ARBA" id="ARBA00022801"/>
    </source>
</evidence>
<evidence type="ECO:0000256" key="1">
    <source>
        <dbReference type="ARBA" id="ARBA00012493"/>
    </source>
</evidence>
<dbReference type="InterPro" id="IPR012337">
    <property type="entry name" value="RNaseH-like_sf"/>
</dbReference>
<protein>
    <recommendedName>
        <fullName evidence="1">RNA-directed DNA polymerase</fullName>
        <ecNumber evidence="1">2.7.7.49</ecNumber>
    </recommendedName>
</protein>
<dbReference type="FunFam" id="1.10.340.70:FF:000001">
    <property type="entry name" value="Retrovirus-related Pol polyprotein from transposon gypsy-like Protein"/>
    <property type="match status" value="1"/>
</dbReference>
<dbReference type="Pfam" id="PF17921">
    <property type="entry name" value="Integrase_H2C2"/>
    <property type="match status" value="1"/>
</dbReference>
<dbReference type="Gene3D" id="3.10.20.370">
    <property type="match status" value="1"/>
</dbReference>
<dbReference type="FunFam" id="3.10.20.370:FF:000001">
    <property type="entry name" value="Retrovirus-related Pol polyprotein from transposon 17.6-like protein"/>
    <property type="match status" value="1"/>
</dbReference>
<evidence type="ECO:0000256" key="9">
    <source>
        <dbReference type="SAM" id="MobiDB-lite"/>
    </source>
</evidence>
<evidence type="ECO:0000256" key="6">
    <source>
        <dbReference type="ARBA" id="ARBA00022759"/>
    </source>
</evidence>
<dbReference type="GO" id="GO:0015074">
    <property type="term" value="P:DNA integration"/>
    <property type="evidence" value="ECO:0007669"/>
    <property type="project" value="InterPro"/>
</dbReference>
<dbReference type="PROSITE" id="PS50878">
    <property type="entry name" value="RT_POL"/>
    <property type="match status" value="1"/>
</dbReference>
<organism evidence="12 13">
    <name type="scientific">Mythimna separata</name>
    <name type="common">Oriental armyworm</name>
    <name type="synonym">Pseudaletia separata</name>
    <dbReference type="NCBI Taxonomy" id="271217"/>
    <lineage>
        <taxon>Eukaryota</taxon>
        <taxon>Metazoa</taxon>
        <taxon>Ecdysozoa</taxon>
        <taxon>Arthropoda</taxon>
        <taxon>Hexapoda</taxon>
        <taxon>Insecta</taxon>
        <taxon>Pterygota</taxon>
        <taxon>Neoptera</taxon>
        <taxon>Endopterygota</taxon>
        <taxon>Lepidoptera</taxon>
        <taxon>Glossata</taxon>
        <taxon>Ditrysia</taxon>
        <taxon>Noctuoidea</taxon>
        <taxon>Noctuidae</taxon>
        <taxon>Noctuinae</taxon>
        <taxon>Hadenini</taxon>
        <taxon>Mythimna</taxon>
    </lineage>
</organism>
<proteinExistence type="predicted"/>
<dbReference type="InterPro" id="IPR001584">
    <property type="entry name" value="Integrase_cat-core"/>
</dbReference>
<keyword evidence="5" id="KW-0540">Nuclease</keyword>
<dbReference type="GO" id="GO:0006508">
    <property type="term" value="P:proteolysis"/>
    <property type="evidence" value="ECO:0007669"/>
    <property type="project" value="UniProtKB-KW"/>
</dbReference>
<dbReference type="InterPro" id="IPR050951">
    <property type="entry name" value="Retrovirus_Pol_polyprotein"/>
</dbReference>
<feature type="compositionally biased region" description="Basic residues" evidence="9">
    <location>
        <begin position="1484"/>
        <end position="1494"/>
    </location>
</feature>
<sequence>MAINMTDSQFKELLSAITSTSRERSTFAQCPVKFGGSKTEVEPFLAAVTVFKNIEKISDTNALEGMPLVMIGDAAIWWQGVKGHVKTWENFKERLRDTFSPKRLDYELYQDIVCVKQDDQTPTEVFVAKKRALLAEMSEPHTDQQEINLVFGQLRIAVREKINRESIKSFDDLLIKARNIERTLREKEEQNDKTEKNDKTQNNENIQRHKSSKKQNKARCGYCRLPGHAAEVCRRKANDDAEKQNVVKNEPTTNSENDGKPKFSCYGCGEPGVIRSRCPKCKEKQSTTSVDFCFCSANMTADVRPRPTVPITIQGLKGIAYIDTCAKSSVASYRLYKLLEQNGLNFEKEVMYITLADGVARKQDVLTVKTIVNIFGRDIDTSFVIFPDARDNRTLLGVGFIEDAMLALNLPQRTCNFIDEPRKIYELNPESMDNSMDIAGVLSSVCLPKMESPIMNTPSPMITPVKTPVKTPEQVPHLMTPPRSPGSDTIMLGATEKVLERPYGPLIPIGFSTPPKRPRTVLFDGYSPIIDALYEDARRHIDAADVNLSPDSASLFPSTEISSVAICSHECSLTAEEKERLQQFLTENEAVFVSNGKPTTETEHAIDTGSHRPISVPPYRLSPIKLQALKLEIEKMLEQKVIVPCSSPWSAPVVLVPKKDGSTRVCIDYRQLNAITTADKYPLPRIDDLLHSAKPTRYMSTIDLRAGYWQIKVKDEDQLKTAFITPFGMYKFLRMPFGLRNAPATFQRLMDRFSISLSHIKLLVYLDDLIVMSESLDGHYRDLSDVFGRLKEFNLTANKDKCVFFCSKVKYLGHYITPDGFQVDPDRIASIVEMAAPVNVKHLISFLQMCSWYRRFIPNFAKITEPLTRLMKKNAEWTWKDEQQKAFEELRKLLITAPVLMQADHTKPFIIKSDASNYAIGAVLVQGEGKNEHPVEYASRLLTPAERNYSTTEREALAVVWAVNKFRGFIEGTDVTVLTDHQALKWLMTLKSPTGRLARWALQLQPYNLTIKYIKGRTNVVADTLSRPNCDPTMKQDCGVCSIVIDMPRKKSKEIREEQLKDQEIVKIIKDLEGNQHENGRYWSTKGYLMNQGLLYRYKSDNDNENAQLVVPKHEWEKVIAVYHNEASAGHYGVEKTVERIAKRYFWKGMRTQIENYIRNCIECQRYKPSNLKPAGLLQTTALNQRFEVISFDLFGPLPRTAKDETWIFIIEDLASRWVELFALKQATAEECTRVLLDEIILRYGAPRRFISDNGSQFVSNVMQQLTFCLGIDHGFTPVYHPETNPVERRNRDLKTQLAILVGNDHTKWSEHLPSIRFAMNTAVCSSTGYTPAYLTFGRDLRTIDDTSHDLRQIVQNENFIPEITPKLLMMASTLKKAHEVQEMKEEKRKEYADKRRQPCPNYQPGDQVMVDKHALSKSAQGFSAKLAPRRDGPYVIKNIHGPSSFQIADPATPHQSAGLYHSSALRPYQGATTDAPPEPVLPLRRRGRPRKNKPTPSATIKSRPRGRPPKKQQPT</sequence>
<feature type="region of interest" description="Disordered" evidence="9">
    <location>
        <begin position="236"/>
        <end position="256"/>
    </location>
</feature>
<dbReference type="InterPro" id="IPR041373">
    <property type="entry name" value="RT_RNaseH"/>
</dbReference>
<evidence type="ECO:0000256" key="4">
    <source>
        <dbReference type="ARBA" id="ARBA00022695"/>
    </source>
</evidence>
<gene>
    <name evidence="12" type="ORF">PYW07_007793</name>
</gene>
<feature type="domain" description="Integrase catalytic" evidence="11">
    <location>
        <begin position="1170"/>
        <end position="1340"/>
    </location>
</feature>
<feature type="compositionally biased region" description="Basic and acidic residues" evidence="9">
    <location>
        <begin position="186"/>
        <end position="201"/>
    </location>
</feature>
<dbReference type="SUPFAM" id="SSF53098">
    <property type="entry name" value="Ribonuclease H-like"/>
    <property type="match status" value="1"/>
</dbReference>
<dbReference type="GO" id="GO:0004519">
    <property type="term" value="F:endonuclease activity"/>
    <property type="evidence" value="ECO:0007669"/>
    <property type="project" value="UniProtKB-KW"/>
</dbReference>
<dbReference type="GO" id="GO:0003676">
    <property type="term" value="F:nucleic acid binding"/>
    <property type="evidence" value="ECO:0007669"/>
    <property type="project" value="InterPro"/>
</dbReference>
<evidence type="ECO:0000259" key="10">
    <source>
        <dbReference type="PROSITE" id="PS50878"/>
    </source>
</evidence>
<dbReference type="Pfam" id="PF17917">
    <property type="entry name" value="RT_RNaseH"/>
    <property type="match status" value="1"/>
</dbReference>
<dbReference type="FunFam" id="3.30.70.270:FF:000020">
    <property type="entry name" value="Transposon Tf2-6 polyprotein-like Protein"/>
    <property type="match status" value="1"/>
</dbReference>
<dbReference type="InterPro" id="IPR036397">
    <property type="entry name" value="RNaseH_sf"/>
</dbReference>
<evidence type="ECO:0000256" key="2">
    <source>
        <dbReference type="ARBA" id="ARBA00022670"/>
    </source>
</evidence>
<dbReference type="PROSITE" id="PS50994">
    <property type="entry name" value="INTEGRASE"/>
    <property type="match status" value="1"/>
</dbReference>
<feature type="compositionally biased region" description="Basic residues" evidence="9">
    <location>
        <begin position="1503"/>
        <end position="1516"/>
    </location>
</feature>
<name>A0AAD8DV81_MYTSE</name>
<dbReference type="EC" id="2.7.7.49" evidence="1"/>
<evidence type="ECO:0000256" key="8">
    <source>
        <dbReference type="ARBA" id="ARBA00022918"/>
    </source>
</evidence>
<keyword evidence="2" id="KW-0645">Protease</keyword>
<dbReference type="InterPro" id="IPR043128">
    <property type="entry name" value="Rev_trsase/Diguanyl_cyclase"/>
</dbReference>
<dbReference type="Gene3D" id="2.40.70.10">
    <property type="entry name" value="Acid Proteases"/>
    <property type="match status" value="1"/>
</dbReference>
<dbReference type="Pfam" id="PF00665">
    <property type="entry name" value="rve"/>
    <property type="match status" value="1"/>
</dbReference>
<feature type="region of interest" description="Disordered" evidence="9">
    <location>
        <begin position="1385"/>
        <end position="1407"/>
    </location>
</feature>
<evidence type="ECO:0000313" key="12">
    <source>
        <dbReference type="EMBL" id="KAJ8723813.1"/>
    </source>
</evidence>
<dbReference type="InterPro" id="IPR021109">
    <property type="entry name" value="Peptidase_aspartic_dom_sf"/>
</dbReference>
<dbReference type="FunFam" id="3.10.10.10:FF:000007">
    <property type="entry name" value="Retrovirus-related Pol polyprotein from transposon 17.6-like Protein"/>
    <property type="match status" value="1"/>
</dbReference>
<dbReference type="GO" id="GO:0042575">
    <property type="term" value="C:DNA polymerase complex"/>
    <property type="evidence" value="ECO:0007669"/>
    <property type="project" value="UniProtKB-ARBA"/>
</dbReference>
<dbReference type="InterPro" id="IPR000477">
    <property type="entry name" value="RT_dom"/>
</dbReference>
<feature type="domain" description="Reverse transcriptase" evidence="10">
    <location>
        <begin position="637"/>
        <end position="816"/>
    </location>
</feature>
<dbReference type="PANTHER" id="PTHR37984">
    <property type="entry name" value="PROTEIN CBG26694"/>
    <property type="match status" value="1"/>
</dbReference>
<keyword evidence="3" id="KW-0808">Transferase</keyword>
<feature type="compositionally biased region" description="Basic and acidic residues" evidence="9">
    <location>
        <begin position="1385"/>
        <end position="1397"/>
    </location>
</feature>
<dbReference type="Gene3D" id="3.10.10.10">
    <property type="entry name" value="HIV Type 1 Reverse Transcriptase, subunit A, domain 1"/>
    <property type="match status" value="1"/>
</dbReference>
<feature type="region of interest" description="Disordered" evidence="9">
    <location>
        <begin position="186"/>
        <end position="213"/>
    </location>
</feature>
<feature type="compositionally biased region" description="Polar residues" evidence="9">
    <location>
        <begin position="246"/>
        <end position="256"/>
    </location>
</feature>
<dbReference type="Gene3D" id="3.30.70.270">
    <property type="match status" value="2"/>
</dbReference>
<evidence type="ECO:0000259" key="11">
    <source>
        <dbReference type="PROSITE" id="PS50994"/>
    </source>
</evidence>
<dbReference type="SUPFAM" id="SSF56672">
    <property type="entry name" value="DNA/RNA polymerases"/>
    <property type="match status" value="1"/>
</dbReference>